<reference evidence="1" key="1">
    <citation type="journal article" date="2019" name="bioRxiv">
        <title>The Genome of the Zebra Mussel, Dreissena polymorpha: A Resource for Invasive Species Research.</title>
        <authorList>
            <person name="McCartney M.A."/>
            <person name="Auch B."/>
            <person name="Kono T."/>
            <person name="Mallez S."/>
            <person name="Zhang Y."/>
            <person name="Obille A."/>
            <person name="Becker A."/>
            <person name="Abrahante J.E."/>
            <person name="Garbe J."/>
            <person name="Badalamenti J.P."/>
            <person name="Herman A."/>
            <person name="Mangelson H."/>
            <person name="Liachko I."/>
            <person name="Sullivan S."/>
            <person name="Sone E.D."/>
            <person name="Koren S."/>
            <person name="Silverstein K.A.T."/>
            <person name="Beckman K.B."/>
            <person name="Gohl D.M."/>
        </authorList>
    </citation>
    <scope>NUCLEOTIDE SEQUENCE</scope>
    <source>
        <strain evidence="1">Duluth1</strain>
        <tissue evidence="1">Whole animal</tissue>
    </source>
</reference>
<evidence type="ECO:0000313" key="2">
    <source>
        <dbReference type="Proteomes" id="UP000828390"/>
    </source>
</evidence>
<keyword evidence="2" id="KW-1185">Reference proteome</keyword>
<dbReference type="AlphaFoldDB" id="A0A9D4NH74"/>
<evidence type="ECO:0000313" key="1">
    <source>
        <dbReference type="EMBL" id="KAH3896493.1"/>
    </source>
</evidence>
<gene>
    <name evidence="1" type="ORF">DPMN_020670</name>
</gene>
<proteinExistence type="predicted"/>
<comment type="caution">
    <text evidence="1">The sequence shown here is derived from an EMBL/GenBank/DDBJ whole genome shotgun (WGS) entry which is preliminary data.</text>
</comment>
<reference evidence="1" key="2">
    <citation type="submission" date="2020-11" db="EMBL/GenBank/DDBJ databases">
        <authorList>
            <person name="McCartney M.A."/>
            <person name="Auch B."/>
            <person name="Kono T."/>
            <person name="Mallez S."/>
            <person name="Becker A."/>
            <person name="Gohl D.M."/>
            <person name="Silverstein K.A.T."/>
            <person name="Koren S."/>
            <person name="Bechman K.B."/>
            <person name="Herman A."/>
            <person name="Abrahante J.E."/>
            <person name="Garbe J."/>
        </authorList>
    </citation>
    <scope>NUCLEOTIDE SEQUENCE</scope>
    <source>
        <strain evidence="1">Duluth1</strain>
        <tissue evidence="1">Whole animal</tissue>
    </source>
</reference>
<protein>
    <submittedName>
        <fullName evidence="1">Uncharacterized protein</fullName>
    </submittedName>
</protein>
<organism evidence="1 2">
    <name type="scientific">Dreissena polymorpha</name>
    <name type="common">Zebra mussel</name>
    <name type="synonym">Mytilus polymorpha</name>
    <dbReference type="NCBI Taxonomy" id="45954"/>
    <lineage>
        <taxon>Eukaryota</taxon>
        <taxon>Metazoa</taxon>
        <taxon>Spiralia</taxon>
        <taxon>Lophotrochozoa</taxon>
        <taxon>Mollusca</taxon>
        <taxon>Bivalvia</taxon>
        <taxon>Autobranchia</taxon>
        <taxon>Heteroconchia</taxon>
        <taxon>Euheterodonta</taxon>
        <taxon>Imparidentia</taxon>
        <taxon>Neoheterodontei</taxon>
        <taxon>Myida</taxon>
        <taxon>Dreissenoidea</taxon>
        <taxon>Dreissenidae</taxon>
        <taxon>Dreissena</taxon>
    </lineage>
</organism>
<dbReference type="Proteomes" id="UP000828390">
    <property type="component" value="Unassembled WGS sequence"/>
</dbReference>
<name>A0A9D4NH74_DREPO</name>
<accession>A0A9D4NH74</accession>
<dbReference type="EMBL" id="JAIWYP010000001">
    <property type="protein sequence ID" value="KAH3896493.1"/>
    <property type="molecule type" value="Genomic_DNA"/>
</dbReference>
<sequence>MLQGRLRHSPGLRRHSPGLRLGITSDDWDLTVALLGSDASIAPLSACGVTVYRGSARTLPAFTGAPPGH</sequence>